<dbReference type="AlphaFoldDB" id="A0A6S7C3J0"/>
<accession>A0A6S7C3J0</accession>
<gene>
    <name evidence="1" type="ORF">LMG28138_04854</name>
</gene>
<dbReference type="Proteomes" id="UP000494115">
    <property type="component" value="Unassembled WGS sequence"/>
</dbReference>
<name>A0A6S7C3J0_9BURK</name>
<keyword evidence="2" id="KW-1185">Reference proteome</keyword>
<evidence type="ECO:0000313" key="1">
    <source>
        <dbReference type="EMBL" id="CAB3800570.1"/>
    </source>
</evidence>
<sequence length="325" mass="34563">MERMTKFLLASSALLLAGWGDQSLSGTYASHQPRSVELMQLTQTPDHHLTGTIRRAALNNDGRVETSTINVSGAVDGHSMTLTLFTTPLPLGENFGGTVTNNGLDFTVPTTPGSAQAGVSHFDRGNIGDYDAAVNRLTQAGTAIQAQLQHDQDVEALNRGAQSLTRDLDAFINRAQQVISRTPHVVVFYPHAVAEEQAELSLAQRLATGNSVQQGEAQAVVGQMQADRAVVSNGDDAITDALQTLAQREATLNAEIRRFNERCLDGSTVKLGDAIPDMGPIRAGASVNASSRSSKPVVSTKWCPDSPALATRRTWRGGRALVAAP</sequence>
<dbReference type="EMBL" id="CADIKM010000038">
    <property type="protein sequence ID" value="CAB3800570.1"/>
    <property type="molecule type" value="Genomic_DNA"/>
</dbReference>
<protein>
    <submittedName>
        <fullName evidence="1">Uncharacterized protein</fullName>
    </submittedName>
</protein>
<organism evidence="1 2">
    <name type="scientific">Pararobbsia alpina</name>
    <dbReference type="NCBI Taxonomy" id="621374"/>
    <lineage>
        <taxon>Bacteria</taxon>
        <taxon>Pseudomonadati</taxon>
        <taxon>Pseudomonadota</taxon>
        <taxon>Betaproteobacteria</taxon>
        <taxon>Burkholderiales</taxon>
        <taxon>Burkholderiaceae</taxon>
        <taxon>Pararobbsia</taxon>
    </lineage>
</organism>
<evidence type="ECO:0000313" key="2">
    <source>
        <dbReference type="Proteomes" id="UP000494115"/>
    </source>
</evidence>
<reference evidence="1 2" key="1">
    <citation type="submission" date="2020-04" db="EMBL/GenBank/DDBJ databases">
        <authorList>
            <person name="De Canck E."/>
        </authorList>
    </citation>
    <scope>NUCLEOTIDE SEQUENCE [LARGE SCALE GENOMIC DNA]</scope>
    <source>
        <strain evidence="1 2">LMG 28138</strain>
    </source>
</reference>
<proteinExistence type="predicted"/>